<dbReference type="AlphaFoldDB" id="A0AAN2C9N1"/>
<name>A0AAN2C9N1_UNVUL</name>
<dbReference type="EMBL" id="AP025523">
    <property type="protein sequence ID" value="BDE05787.1"/>
    <property type="molecule type" value="Genomic_DNA"/>
</dbReference>
<comment type="similarity">
    <text evidence="1">Belongs to the ROK (NagC/XylR) family.</text>
</comment>
<protein>
    <recommendedName>
        <fullName evidence="4">ROK family protein</fullName>
    </recommendedName>
</protein>
<dbReference type="InterPro" id="IPR043129">
    <property type="entry name" value="ATPase_NBD"/>
</dbReference>
<keyword evidence="3" id="KW-1185">Reference proteome</keyword>
<gene>
    <name evidence="2" type="ORF">WPS_10630</name>
</gene>
<dbReference type="InterPro" id="IPR000600">
    <property type="entry name" value="ROK"/>
</dbReference>
<organism evidence="2 3">
    <name type="scientific">Vulcanimicrobium alpinum</name>
    <dbReference type="NCBI Taxonomy" id="3016050"/>
    <lineage>
        <taxon>Bacteria</taxon>
        <taxon>Bacillati</taxon>
        <taxon>Vulcanimicrobiota</taxon>
        <taxon>Vulcanimicrobiia</taxon>
        <taxon>Vulcanimicrobiales</taxon>
        <taxon>Vulcanimicrobiaceae</taxon>
        <taxon>Vulcanimicrobium</taxon>
    </lineage>
</organism>
<dbReference type="SUPFAM" id="SSF53067">
    <property type="entry name" value="Actin-like ATPase domain"/>
    <property type="match status" value="1"/>
</dbReference>
<accession>A0AAN2C9N1</accession>
<dbReference type="Proteomes" id="UP001317532">
    <property type="component" value="Chromosome"/>
</dbReference>
<reference evidence="2 3" key="1">
    <citation type="journal article" date="2022" name="ISME Commun">
        <title>Vulcanimicrobium alpinus gen. nov. sp. nov., the first cultivated representative of the candidate phylum 'Eremiobacterota', is a metabolically versatile aerobic anoxygenic phototroph.</title>
        <authorList>
            <person name="Yabe S."/>
            <person name="Muto K."/>
            <person name="Abe K."/>
            <person name="Yokota A."/>
            <person name="Staudigel H."/>
            <person name="Tebo B.M."/>
        </authorList>
    </citation>
    <scope>NUCLEOTIDE SEQUENCE [LARGE SCALE GENOMIC DNA]</scope>
    <source>
        <strain evidence="2 3">WC8-2</strain>
    </source>
</reference>
<evidence type="ECO:0008006" key="4">
    <source>
        <dbReference type="Google" id="ProtNLM"/>
    </source>
</evidence>
<dbReference type="Gene3D" id="3.30.420.40">
    <property type="match status" value="2"/>
</dbReference>
<dbReference type="CDD" id="cd23763">
    <property type="entry name" value="ASKHA_ATPase_ROK"/>
    <property type="match status" value="1"/>
</dbReference>
<proteinExistence type="inferred from homology"/>
<dbReference type="RefSeq" id="WP_317996809.1">
    <property type="nucleotide sequence ID" value="NZ_AP025523.1"/>
</dbReference>
<dbReference type="Pfam" id="PF00480">
    <property type="entry name" value="ROK"/>
    <property type="match status" value="1"/>
</dbReference>
<dbReference type="PANTHER" id="PTHR18964">
    <property type="entry name" value="ROK (REPRESSOR, ORF, KINASE) FAMILY"/>
    <property type="match status" value="1"/>
</dbReference>
<evidence type="ECO:0000256" key="1">
    <source>
        <dbReference type="ARBA" id="ARBA00006479"/>
    </source>
</evidence>
<evidence type="ECO:0000313" key="2">
    <source>
        <dbReference type="EMBL" id="BDE05787.1"/>
    </source>
</evidence>
<dbReference type="PANTHER" id="PTHR18964:SF173">
    <property type="entry name" value="GLUCOKINASE"/>
    <property type="match status" value="1"/>
</dbReference>
<dbReference type="KEGG" id="vab:WPS_10630"/>
<evidence type="ECO:0000313" key="3">
    <source>
        <dbReference type="Proteomes" id="UP001317532"/>
    </source>
</evidence>
<sequence>MLAGVNVGGTTTSVVLGTSAGEIVQRRAWPTQARDGDALIAAIVGALRRFGDAVEAVGVAIGGPMDARRGIIVAPPHLPGLHGVALGDELHAALEVPVQVHHDAAACALAETRWGAERGAFGLAYLTCGTGFGAGIAIDGRAHYGADGASPEIGHVRYRDDGPDVFGKPGCFESYGSASALPQLARRRDPACDARTGADVAARAAAGDPACAAAIADNAAAVGAACALLADLLVLDVVILGSLATYLGGAWIDAVRAAFAREALPDHAGTQLLPPTLPNVQDLSGLAAALNSFRG</sequence>